<dbReference type="GO" id="GO:0046872">
    <property type="term" value="F:metal ion binding"/>
    <property type="evidence" value="ECO:0007669"/>
    <property type="project" value="UniProtKB-UniRule"/>
</dbReference>
<dbReference type="PIRSF" id="PIRSF006268">
    <property type="entry name" value="ApbE"/>
    <property type="match status" value="1"/>
</dbReference>
<keyword evidence="12" id="KW-0472">Membrane</keyword>
<dbReference type="AlphaFoldDB" id="A0A2V3W5Z4"/>
<name>A0A2V3W5Z4_9BACI</name>
<dbReference type="PANTHER" id="PTHR30040">
    <property type="entry name" value="THIAMINE BIOSYNTHESIS LIPOPROTEIN APBE"/>
    <property type="match status" value="1"/>
</dbReference>
<keyword evidence="7 10" id="KW-0460">Magnesium</keyword>
<dbReference type="Gene3D" id="3.10.520.10">
    <property type="entry name" value="ApbE-like domains"/>
    <property type="match status" value="1"/>
</dbReference>
<protein>
    <recommendedName>
        <fullName evidence="2 10">FAD:protein FMN transferase</fullName>
        <ecNumber evidence="1 10">2.7.1.180</ecNumber>
    </recommendedName>
    <alternativeName>
        <fullName evidence="8 10">Flavin transferase</fullName>
    </alternativeName>
</protein>
<comment type="function">
    <text evidence="12">Flavin transferase that catalyzes the transfer of the FMN moiety of FAD and its covalent binding to the hydroxyl group of a threonine residue in a target flavoprotein.</text>
</comment>
<keyword evidence="14" id="KW-1185">Reference proteome</keyword>
<dbReference type="GO" id="GO:0005886">
    <property type="term" value="C:plasma membrane"/>
    <property type="evidence" value="ECO:0007669"/>
    <property type="project" value="UniProtKB-SubCell"/>
</dbReference>
<evidence type="ECO:0000256" key="2">
    <source>
        <dbReference type="ARBA" id="ARBA00016337"/>
    </source>
</evidence>
<evidence type="ECO:0000256" key="6">
    <source>
        <dbReference type="ARBA" id="ARBA00022827"/>
    </source>
</evidence>
<sequence length="349" mass="38363">MRNLRLGYIVILVSLLLVLTACNDEESDLRSQPVKETSFLLGTVVNLTVYDKDSEATVDEAIAMIDQYEQLLSDEIETSEVSQINQQAGINPVKVSEEVFQLIEDSIDYGELSNGGFDITVGPLTNLWRIGYDDARKPSDEEITEVLAIIDHQSIVLDEENQTVFLPEEAMELDLGAIAKGYISDRVNELFDEAGVTTAIIDLGGNIYVKGNRPTGTPWTVGVQNPFLGRGELIGRIEAVDKSVVTSGIYERYLEVDGETYHHLLDPDTGYPFDNTIAGVTIVSETSVQGDALSTAVFANGVNGGKEIIESLEEVEAIFVTKDQEVILTSGLVDQFELLNEQFTIIEEE</sequence>
<keyword evidence="12 13" id="KW-0449">Lipoprotein</keyword>
<evidence type="ECO:0000256" key="4">
    <source>
        <dbReference type="ARBA" id="ARBA00022679"/>
    </source>
</evidence>
<comment type="cofactor">
    <cofactor evidence="11">
        <name>Mg(2+)</name>
        <dbReference type="ChEBI" id="CHEBI:18420"/>
    </cofactor>
    <cofactor evidence="11">
        <name>Mn(2+)</name>
        <dbReference type="ChEBI" id="CHEBI:29035"/>
    </cofactor>
    <text evidence="11">Magnesium. Can also use manganese.</text>
</comment>
<dbReference type="EMBL" id="QJJR01000012">
    <property type="protein sequence ID" value="PXW88451.1"/>
    <property type="molecule type" value="Genomic_DNA"/>
</dbReference>
<dbReference type="OrthoDB" id="9778595at2"/>
<dbReference type="SUPFAM" id="SSF143631">
    <property type="entry name" value="ApbE-like"/>
    <property type="match status" value="1"/>
</dbReference>
<dbReference type="PROSITE" id="PS51257">
    <property type="entry name" value="PROKAR_LIPOPROTEIN"/>
    <property type="match status" value="1"/>
</dbReference>
<evidence type="ECO:0000256" key="7">
    <source>
        <dbReference type="ARBA" id="ARBA00022842"/>
    </source>
</evidence>
<feature type="binding site" evidence="11">
    <location>
        <position position="291"/>
    </location>
    <ligand>
        <name>Mg(2+)</name>
        <dbReference type="ChEBI" id="CHEBI:18420"/>
    </ligand>
</feature>
<evidence type="ECO:0000256" key="12">
    <source>
        <dbReference type="RuleBase" id="RU363002"/>
    </source>
</evidence>
<dbReference type="PANTHER" id="PTHR30040:SF2">
    <property type="entry name" value="FAD:PROTEIN FMN TRANSFERASE"/>
    <property type="match status" value="1"/>
</dbReference>
<comment type="subcellular location">
    <subcellularLocation>
        <location evidence="12">Cell inner membrane</location>
        <topology evidence="12">Lipid-anchor</topology>
        <orientation evidence="12">Periplasmic side</orientation>
    </subcellularLocation>
</comment>
<evidence type="ECO:0000256" key="3">
    <source>
        <dbReference type="ARBA" id="ARBA00022630"/>
    </source>
</evidence>
<evidence type="ECO:0000256" key="5">
    <source>
        <dbReference type="ARBA" id="ARBA00022723"/>
    </source>
</evidence>
<feature type="binding site" evidence="11">
    <location>
        <position position="177"/>
    </location>
    <ligand>
        <name>Mg(2+)</name>
        <dbReference type="ChEBI" id="CHEBI:18420"/>
    </ligand>
</feature>
<proteinExistence type="inferred from homology"/>
<evidence type="ECO:0000313" key="13">
    <source>
        <dbReference type="EMBL" id="PXW88451.1"/>
    </source>
</evidence>
<dbReference type="InterPro" id="IPR003374">
    <property type="entry name" value="ApbE-like_sf"/>
</dbReference>
<dbReference type="EC" id="2.7.1.180" evidence="1 10"/>
<accession>A0A2V3W5Z4</accession>
<gene>
    <name evidence="13" type="ORF">DES38_11219</name>
</gene>
<keyword evidence="6 10" id="KW-0274">FAD</keyword>
<evidence type="ECO:0000256" key="8">
    <source>
        <dbReference type="ARBA" id="ARBA00031306"/>
    </source>
</evidence>
<evidence type="ECO:0000256" key="10">
    <source>
        <dbReference type="PIRNR" id="PIRNR006268"/>
    </source>
</evidence>
<evidence type="ECO:0000256" key="9">
    <source>
        <dbReference type="ARBA" id="ARBA00048540"/>
    </source>
</evidence>
<reference evidence="13 14" key="1">
    <citation type="submission" date="2018-05" db="EMBL/GenBank/DDBJ databases">
        <title>Genomic Encyclopedia of Type Strains, Phase IV (KMG-IV): sequencing the most valuable type-strain genomes for metagenomic binning, comparative biology and taxonomic classification.</title>
        <authorList>
            <person name="Goeker M."/>
        </authorList>
    </citation>
    <scope>NUCLEOTIDE SEQUENCE [LARGE SCALE GENOMIC DNA]</scope>
    <source>
        <strain evidence="13 14">DSM 22440</strain>
    </source>
</reference>
<keyword evidence="4 10" id="KW-0808">Transferase</keyword>
<comment type="similarity">
    <text evidence="10 12">Belongs to the ApbE family.</text>
</comment>
<dbReference type="Pfam" id="PF02424">
    <property type="entry name" value="ApbE"/>
    <property type="match status" value="1"/>
</dbReference>
<feature type="binding site" evidence="11">
    <location>
        <position position="295"/>
    </location>
    <ligand>
        <name>Mg(2+)</name>
        <dbReference type="ChEBI" id="CHEBI:18420"/>
    </ligand>
</feature>
<evidence type="ECO:0000256" key="11">
    <source>
        <dbReference type="PIRSR" id="PIRSR006268-2"/>
    </source>
</evidence>
<keyword evidence="12" id="KW-0997">Cell inner membrane</keyword>
<dbReference type="GO" id="GO:0016740">
    <property type="term" value="F:transferase activity"/>
    <property type="evidence" value="ECO:0007669"/>
    <property type="project" value="UniProtKB-UniRule"/>
</dbReference>
<organism evidence="13 14">
    <name type="scientific">Streptohalobacillus salinus</name>
    <dbReference type="NCBI Taxonomy" id="621096"/>
    <lineage>
        <taxon>Bacteria</taxon>
        <taxon>Bacillati</taxon>
        <taxon>Bacillota</taxon>
        <taxon>Bacilli</taxon>
        <taxon>Bacillales</taxon>
        <taxon>Bacillaceae</taxon>
        <taxon>Streptohalobacillus</taxon>
    </lineage>
</organism>
<comment type="catalytic activity">
    <reaction evidence="9 10 12">
        <text>L-threonyl-[protein] + FAD = FMN-L-threonyl-[protein] + AMP + H(+)</text>
        <dbReference type="Rhea" id="RHEA:36847"/>
        <dbReference type="Rhea" id="RHEA-COMP:11060"/>
        <dbReference type="Rhea" id="RHEA-COMP:11061"/>
        <dbReference type="ChEBI" id="CHEBI:15378"/>
        <dbReference type="ChEBI" id="CHEBI:30013"/>
        <dbReference type="ChEBI" id="CHEBI:57692"/>
        <dbReference type="ChEBI" id="CHEBI:74257"/>
        <dbReference type="ChEBI" id="CHEBI:456215"/>
        <dbReference type="EC" id="2.7.1.180"/>
    </reaction>
</comment>
<keyword evidence="3 10" id="KW-0285">Flavoprotein</keyword>
<comment type="caution">
    <text evidence="13">The sequence shown here is derived from an EMBL/GenBank/DDBJ whole genome shotgun (WGS) entry which is preliminary data.</text>
</comment>
<dbReference type="InterPro" id="IPR024932">
    <property type="entry name" value="ApbE"/>
</dbReference>
<keyword evidence="5 10" id="KW-0479">Metal-binding</keyword>
<dbReference type="RefSeq" id="WP_110251862.1">
    <property type="nucleotide sequence ID" value="NZ_QJJR01000012.1"/>
</dbReference>
<keyword evidence="12" id="KW-1003">Cell membrane</keyword>
<evidence type="ECO:0000256" key="1">
    <source>
        <dbReference type="ARBA" id="ARBA00011955"/>
    </source>
</evidence>
<dbReference type="Proteomes" id="UP000247922">
    <property type="component" value="Unassembled WGS sequence"/>
</dbReference>
<evidence type="ECO:0000313" key="14">
    <source>
        <dbReference type="Proteomes" id="UP000247922"/>
    </source>
</evidence>